<keyword evidence="2" id="KW-0521">NADP</keyword>
<evidence type="ECO:0000313" key="5">
    <source>
        <dbReference type="EMBL" id="ROV94239.1"/>
    </source>
</evidence>
<keyword evidence="3" id="KW-0560">Oxidoreductase</keyword>
<organism evidence="5 6">
    <name type="scientific">Cytospora chrysosperma</name>
    <name type="common">Cytospora canker fungus</name>
    <name type="synonym">Sphaeria chrysosperma</name>
    <dbReference type="NCBI Taxonomy" id="252740"/>
    <lineage>
        <taxon>Eukaryota</taxon>
        <taxon>Fungi</taxon>
        <taxon>Dikarya</taxon>
        <taxon>Ascomycota</taxon>
        <taxon>Pezizomycotina</taxon>
        <taxon>Sordariomycetes</taxon>
        <taxon>Sordariomycetidae</taxon>
        <taxon>Diaporthales</taxon>
        <taxon>Cytosporaceae</taxon>
        <taxon>Cytospora</taxon>
    </lineage>
</organism>
<comment type="similarity">
    <text evidence="1">Belongs to the short-chain dehydrogenases/reductases (SDR) family.</text>
</comment>
<evidence type="ECO:0000313" key="6">
    <source>
        <dbReference type="Proteomes" id="UP000284375"/>
    </source>
</evidence>
<dbReference type="EMBL" id="LJZO01000029">
    <property type="protein sequence ID" value="ROV94239.1"/>
    <property type="molecule type" value="Genomic_DNA"/>
</dbReference>
<evidence type="ECO:0000256" key="3">
    <source>
        <dbReference type="ARBA" id="ARBA00023002"/>
    </source>
</evidence>
<dbReference type="PANTHER" id="PTHR43008">
    <property type="entry name" value="BENZIL REDUCTASE"/>
    <property type="match status" value="1"/>
</dbReference>
<accession>A0A423VTC1</accession>
<protein>
    <recommendedName>
        <fullName evidence="4">Ketoreductase domain-containing protein</fullName>
    </recommendedName>
</protein>
<dbReference type="GO" id="GO:0050664">
    <property type="term" value="F:oxidoreductase activity, acting on NAD(P)H, oxygen as acceptor"/>
    <property type="evidence" value="ECO:0007669"/>
    <property type="project" value="TreeGrafter"/>
</dbReference>
<dbReference type="Pfam" id="PF00106">
    <property type="entry name" value="adh_short"/>
    <property type="match status" value="1"/>
</dbReference>
<dbReference type="SMART" id="SM00822">
    <property type="entry name" value="PKS_KR"/>
    <property type="match status" value="1"/>
</dbReference>
<evidence type="ECO:0000256" key="1">
    <source>
        <dbReference type="ARBA" id="ARBA00006484"/>
    </source>
</evidence>
<dbReference type="OrthoDB" id="153074at2759"/>
<evidence type="ECO:0000259" key="4">
    <source>
        <dbReference type="SMART" id="SM00822"/>
    </source>
</evidence>
<dbReference type="CDD" id="cd05367">
    <property type="entry name" value="SPR-like_SDR_c"/>
    <property type="match status" value="1"/>
</dbReference>
<name>A0A423VTC1_CYTCH</name>
<dbReference type="InterPro" id="IPR036291">
    <property type="entry name" value="NAD(P)-bd_dom_sf"/>
</dbReference>
<dbReference type="PROSITE" id="PS00061">
    <property type="entry name" value="ADH_SHORT"/>
    <property type="match status" value="1"/>
</dbReference>
<dbReference type="STRING" id="252740.A0A423VTC1"/>
<dbReference type="PRINTS" id="PR00081">
    <property type="entry name" value="GDHRDH"/>
</dbReference>
<keyword evidence="6" id="KW-1185">Reference proteome</keyword>
<dbReference type="InterPro" id="IPR020904">
    <property type="entry name" value="Sc_DH/Rdtase_CS"/>
</dbReference>
<sequence length="282" mass="30717">MTSKICLQKEPDIRAELETNLSNPFYTKIKMASKTIIVTGAGRGIGLAVSQYLLQKSHKVVLVARTESELEALKKQYPSQVEYLAADLTDFENATKITDLAVKLGGKLDGIVINHGALEPLKPVGDSSLEEWKKLYDINFFSPLALVQAVLPHLRETKGRIIFTSSGAATKGYKAWGAYGSSKAALHSLAQHLAVEERDIVSISLSPGRTDTGMQKLLREQGYGVMDDRDHAGFVSAFEEGKLNPPEGPGNVIAKLALDATTDLSGKFLQWNGPELASYRED</sequence>
<dbReference type="PANTHER" id="PTHR43008:SF8">
    <property type="entry name" value="BENZIL REDUCTASE ((S)-BENZOIN FORMING) IRC24"/>
    <property type="match status" value="1"/>
</dbReference>
<feature type="domain" description="Ketoreductase" evidence="4">
    <location>
        <begin position="34"/>
        <end position="210"/>
    </location>
</feature>
<dbReference type="AlphaFoldDB" id="A0A423VTC1"/>
<evidence type="ECO:0000256" key="2">
    <source>
        <dbReference type="ARBA" id="ARBA00022857"/>
    </source>
</evidence>
<dbReference type="Gene3D" id="3.40.50.720">
    <property type="entry name" value="NAD(P)-binding Rossmann-like Domain"/>
    <property type="match status" value="1"/>
</dbReference>
<dbReference type="InterPro" id="IPR057326">
    <property type="entry name" value="KR_dom"/>
</dbReference>
<dbReference type="FunFam" id="3.40.50.720:FF:000281">
    <property type="entry name" value="Uncharacterized oxidoreductase YIR035C"/>
    <property type="match status" value="1"/>
</dbReference>
<dbReference type="InterPro" id="IPR002347">
    <property type="entry name" value="SDR_fam"/>
</dbReference>
<dbReference type="Proteomes" id="UP000284375">
    <property type="component" value="Unassembled WGS sequence"/>
</dbReference>
<comment type="caution">
    <text evidence="5">The sequence shown here is derived from an EMBL/GenBank/DDBJ whole genome shotgun (WGS) entry which is preliminary data.</text>
</comment>
<reference evidence="5 6" key="1">
    <citation type="submission" date="2015-09" db="EMBL/GenBank/DDBJ databases">
        <title>Host preference determinants of Valsa canker pathogens revealed by comparative genomics.</title>
        <authorList>
            <person name="Yin Z."/>
            <person name="Huang L."/>
        </authorList>
    </citation>
    <scope>NUCLEOTIDE SEQUENCE [LARGE SCALE GENOMIC DNA]</scope>
    <source>
        <strain evidence="5 6">YSFL</strain>
    </source>
</reference>
<proteinExistence type="inferred from homology"/>
<dbReference type="SUPFAM" id="SSF51735">
    <property type="entry name" value="NAD(P)-binding Rossmann-fold domains"/>
    <property type="match status" value="1"/>
</dbReference>
<gene>
    <name evidence="5" type="ORF">VSDG_05719</name>
</gene>